<accession>A0A4R6KBZ2</accession>
<organism evidence="1 2">
    <name type="scientific">Kribbella caucasensis</name>
    <dbReference type="NCBI Taxonomy" id="2512215"/>
    <lineage>
        <taxon>Bacteria</taxon>
        <taxon>Bacillati</taxon>
        <taxon>Actinomycetota</taxon>
        <taxon>Actinomycetes</taxon>
        <taxon>Propionibacteriales</taxon>
        <taxon>Kribbellaceae</taxon>
        <taxon>Kribbella</taxon>
    </lineage>
</organism>
<protein>
    <submittedName>
        <fullName evidence="1">Uncharacterized protein</fullName>
    </submittedName>
</protein>
<evidence type="ECO:0000313" key="2">
    <source>
        <dbReference type="Proteomes" id="UP000295388"/>
    </source>
</evidence>
<comment type="caution">
    <text evidence="1">The sequence shown here is derived from an EMBL/GenBank/DDBJ whole genome shotgun (WGS) entry which is preliminary data.</text>
</comment>
<dbReference type="RefSeq" id="WP_133801158.1">
    <property type="nucleotide sequence ID" value="NZ_SNWQ01000008.1"/>
</dbReference>
<gene>
    <name evidence="1" type="ORF">EV643_1085</name>
</gene>
<keyword evidence="2" id="KW-1185">Reference proteome</keyword>
<sequence length="114" mass="12898">MGDRAGSEWFGVADRRLEVSLTQYESAQDLIHALEDEGSFSASEVDALRQVRDELAGSWVEVRLSGRGDYQAEMRDLVERLLAEGGYAFDDYSDDPWSLEQIRHGRPKGQTFRA</sequence>
<evidence type="ECO:0000313" key="1">
    <source>
        <dbReference type="EMBL" id="TDO47699.1"/>
    </source>
</evidence>
<reference evidence="1 2" key="1">
    <citation type="submission" date="2019-03" db="EMBL/GenBank/DDBJ databases">
        <title>Genomic Encyclopedia of Type Strains, Phase III (KMG-III): the genomes of soil and plant-associated and newly described type strains.</title>
        <authorList>
            <person name="Whitman W."/>
        </authorList>
    </citation>
    <scope>NUCLEOTIDE SEQUENCE [LARGE SCALE GENOMIC DNA]</scope>
    <source>
        <strain evidence="1 2">VKM Ac-2527</strain>
    </source>
</reference>
<proteinExistence type="predicted"/>
<dbReference type="OrthoDB" id="3078509at2"/>
<name>A0A4R6KBZ2_9ACTN</name>
<dbReference type="EMBL" id="SNWQ01000008">
    <property type="protein sequence ID" value="TDO47699.1"/>
    <property type="molecule type" value="Genomic_DNA"/>
</dbReference>
<dbReference type="Proteomes" id="UP000295388">
    <property type="component" value="Unassembled WGS sequence"/>
</dbReference>
<dbReference type="AlphaFoldDB" id="A0A4R6KBZ2"/>